<name>A0A368HBT4_9GAMM</name>
<accession>A0A368HBT4</accession>
<evidence type="ECO:0000313" key="2">
    <source>
        <dbReference type="Proteomes" id="UP000253250"/>
    </source>
</evidence>
<reference evidence="1 2" key="1">
    <citation type="submission" date="2018-02" db="EMBL/GenBank/DDBJ databases">
        <title>Insights into the biology of acidophilic members of the Acidiferrobacteraceae family derived from comparative genomic analyses.</title>
        <authorList>
            <person name="Issotta F."/>
            <person name="Thyssen C."/>
            <person name="Mena C."/>
            <person name="Moya A."/>
            <person name="Bellenberg S."/>
            <person name="Sproer C."/>
            <person name="Covarrubias P.C."/>
            <person name="Sand W."/>
            <person name="Quatrini R."/>
            <person name="Vera M."/>
        </authorList>
    </citation>
    <scope>NUCLEOTIDE SEQUENCE [LARGE SCALE GENOMIC DNA]</scope>
    <source>
        <strain evidence="2">m-1</strain>
    </source>
</reference>
<dbReference type="RefSeq" id="WP_147267166.1">
    <property type="nucleotide sequence ID" value="NZ_PSYR01000002.1"/>
</dbReference>
<comment type="caution">
    <text evidence="1">The sequence shown here is derived from an EMBL/GenBank/DDBJ whole genome shotgun (WGS) entry which is preliminary data.</text>
</comment>
<dbReference type="Proteomes" id="UP000253250">
    <property type="component" value="Unassembled WGS sequence"/>
</dbReference>
<dbReference type="EMBL" id="PSYR01000002">
    <property type="protein sequence ID" value="RCN55904.1"/>
    <property type="molecule type" value="Genomic_DNA"/>
</dbReference>
<keyword evidence="2" id="KW-1185">Reference proteome</keyword>
<sequence>MGETELLFEFLIIPLNGAAHHRRTHQGSTRHRDRETSEPIMYGLKPLSGPVGQQPLFLAGGAHRCQSRCAAGTGSAAKREESLAFVPGRHVTVRQALGGS</sequence>
<gene>
    <name evidence="1" type="ORF">C4900_08330</name>
</gene>
<organism evidence="1 2">
    <name type="scientific">Acidiferrobacter thiooxydans</name>
    <dbReference type="NCBI Taxonomy" id="163359"/>
    <lineage>
        <taxon>Bacteria</taxon>
        <taxon>Pseudomonadati</taxon>
        <taxon>Pseudomonadota</taxon>
        <taxon>Gammaproteobacteria</taxon>
        <taxon>Acidiferrobacterales</taxon>
        <taxon>Acidiferrobacteraceae</taxon>
        <taxon>Acidiferrobacter</taxon>
    </lineage>
</organism>
<dbReference type="AlphaFoldDB" id="A0A368HBT4"/>
<evidence type="ECO:0000313" key="1">
    <source>
        <dbReference type="EMBL" id="RCN55904.1"/>
    </source>
</evidence>
<proteinExistence type="predicted"/>
<protein>
    <submittedName>
        <fullName evidence="1">Uncharacterized protein</fullName>
    </submittedName>
</protein>